<dbReference type="EMBL" id="JAFBED010000006">
    <property type="protein sequence ID" value="MBM7621043.1"/>
    <property type="molecule type" value="Genomic_DNA"/>
</dbReference>
<sequence length="226" mass="26606">MKMKIVIIALSLLLVGVLFVEHREKSAYQRYLSHHLSNDFSGMYQKLLNNQEIYERVLAKQTLTIEEAQIIRSTYYDYLKLLDHYGQLGRELGSLKEETTALTTENVSLMESFFTRWMQDATEHGTSEYEKLELLETVEKEHNIDETFAENLKIINELNEEWISAFSTFLKVGEKNEEVDFKEFYDNNKNDGVSQDFWVELLEELDVTTESFMNEKGYHSMVLPIR</sequence>
<dbReference type="RefSeq" id="WP_204417580.1">
    <property type="nucleotide sequence ID" value="NZ_JAFBED010000006.1"/>
</dbReference>
<gene>
    <name evidence="1" type="ORF">JOC95_002916</name>
</gene>
<reference evidence="1 2" key="1">
    <citation type="submission" date="2021-01" db="EMBL/GenBank/DDBJ databases">
        <title>Genomic Encyclopedia of Type Strains, Phase IV (KMG-IV): sequencing the most valuable type-strain genomes for metagenomic binning, comparative biology and taxonomic classification.</title>
        <authorList>
            <person name="Goeker M."/>
        </authorList>
    </citation>
    <scope>NUCLEOTIDE SEQUENCE [LARGE SCALE GENOMIC DNA]</scope>
    <source>
        <strain evidence="1 2">DSM 25879</strain>
    </source>
</reference>
<evidence type="ECO:0000313" key="2">
    <source>
        <dbReference type="Proteomes" id="UP000737402"/>
    </source>
</evidence>
<dbReference type="Proteomes" id="UP000737402">
    <property type="component" value="Unassembled WGS sequence"/>
</dbReference>
<accession>A0ABS2P352</accession>
<proteinExistence type="predicted"/>
<comment type="caution">
    <text evidence="1">The sequence shown here is derived from an EMBL/GenBank/DDBJ whole genome shotgun (WGS) entry which is preliminary data.</text>
</comment>
<protein>
    <submittedName>
        <fullName evidence="1">Uncharacterized protein</fullName>
    </submittedName>
</protein>
<organism evidence="1 2">
    <name type="scientific">Sutcliffiella tianshenii</name>
    <dbReference type="NCBI Taxonomy" id="1463404"/>
    <lineage>
        <taxon>Bacteria</taxon>
        <taxon>Bacillati</taxon>
        <taxon>Bacillota</taxon>
        <taxon>Bacilli</taxon>
        <taxon>Bacillales</taxon>
        <taxon>Bacillaceae</taxon>
        <taxon>Sutcliffiella</taxon>
    </lineage>
</organism>
<name>A0ABS2P352_9BACI</name>
<keyword evidence="2" id="KW-1185">Reference proteome</keyword>
<evidence type="ECO:0000313" key="1">
    <source>
        <dbReference type="EMBL" id="MBM7621043.1"/>
    </source>
</evidence>